<feature type="region of interest" description="Disordered" evidence="1">
    <location>
        <begin position="78"/>
        <end position="113"/>
    </location>
</feature>
<accession>A0A1I7RWQ9</accession>
<dbReference type="Proteomes" id="UP000582659">
    <property type="component" value="Unassembled WGS sequence"/>
</dbReference>
<sequence>MHRKRTSLTSLEVGPEPKKSVIPTVLSSAPSINRTQPSRFVSQSYLKQPYNTRHTLFQNSSKTSSLAVPTISSVKTPAQQVKPVKPSESVESTSSFSKPTLPECSFAQPADPRPSGDCEKILYTGSSNINQEEIAAQFQTLDFQTAGHAPIKLLASKLNAARSLLREVDITDREEVENTNLIPKEIRDFPDSLEQDLDVDWASVGKSIEEKLNETA</sequence>
<proteinExistence type="predicted"/>
<dbReference type="EMBL" id="CAJFDI010000006">
    <property type="protein sequence ID" value="CAD5233464.1"/>
    <property type="molecule type" value="Genomic_DNA"/>
</dbReference>
<dbReference type="AlphaFoldDB" id="A0A1I7RWQ9"/>
<reference evidence="2" key="2">
    <citation type="submission" date="2020-09" db="EMBL/GenBank/DDBJ databases">
        <authorList>
            <person name="Kikuchi T."/>
        </authorList>
    </citation>
    <scope>NUCLEOTIDE SEQUENCE</scope>
    <source>
        <strain evidence="2">Ka4C1</strain>
    </source>
</reference>
<evidence type="ECO:0000313" key="2">
    <source>
        <dbReference type="EMBL" id="CAD5233464.1"/>
    </source>
</evidence>
<dbReference type="Proteomes" id="UP000095284">
    <property type="component" value="Unplaced"/>
</dbReference>
<feature type="region of interest" description="Disordered" evidence="1">
    <location>
        <begin position="1"/>
        <end position="32"/>
    </location>
</feature>
<organism evidence="3 5">
    <name type="scientific">Bursaphelenchus xylophilus</name>
    <name type="common">Pinewood nematode worm</name>
    <name type="synonym">Aphelenchoides xylophilus</name>
    <dbReference type="NCBI Taxonomy" id="6326"/>
    <lineage>
        <taxon>Eukaryota</taxon>
        <taxon>Metazoa</taxon>
        <taxon>Ecdysozoa</taxon>
        <taxon>Nematoda</taxon>
        <taxon>Chromadorea</taxon>
        <taxon>Rhabditida</taxon>
        <taxon>Tylenchina</taxon>
        <taxon>Tylenchomorpha</taxon>
        <taxon>Aphelenchoidea</taxon>
        <taxon>Aphelenchoididae</taxon>
        <taxon>Bursaphelenchus</taxon>
    </lineage>
</organism>
<evidence type="ECO:0000256" key="1">
    <source>
        <dbReference type="SAM" id="MobiDB-lite"/>
    </source>
</evidence>
<gene>
    <name evidence="2" type="ORF">BXYJ_LOCUS13555</name>
</gene>
<evidence type="ECO:0000313" key="3">
    <source>
        <dbReference type="Proteomes" id="UP000095284"/>
    </source>
</evidence>
<evidence type="ECO:0000313" key="5">
    <source>
        <dbReference type="WBParaSite" id="BXY_0517200.1"/>
    </source>
</evidence>
<protein>
    <submittedName>
        <fullName evidence="2">(pine wood nematode) hypothetical protein</fullName>
    </submittedName>
</protein>
<dbReference type="EMBL" id="CAJFCV020000006">
    <property type="protein sequence ID" value="CAG9128588.1"/>
    <property type="molecule type" value="Genomic_DNA"/>
</dbReference>
<dbReference type="WBParaSite" id="BXY_0517200.1">
    <property type="protein sequence ID" value="BXY_0517200.1"/>
    <property type="gene ID" value="BXY_0517200"/>
</dbReference>
<dbReference type="Proteomes" id="UP000659654">
    <property type="component" value="Unassembled WGS sequence"/>
</dbReference>
<keyword evidence="4" id="KW-1185">Reference proteome</keyword>
<reference evidence="5" key="1">
    <citation type="submission" date="2016-11" db="UniProtKB">
        <authorList>
            <consortium name="WormBaseParasite"/>
        </authorList>
    </citation>
    <scope>IDENTIFICATION</scope>
</reference>
<evidence type="ECO:0000313" key="4">
    <source>
        <dbReference type="Proteomes" id="UP000659654"/>
    </source>
</evidence>
<name>A0A1I7RWQ9_BURXY</name>
<feature type="compositionally biased region" description="Low complexity" evidence="1">
    <location>
        <begin position="84"/>
        <end position="100"/>
    </location>
</feature>